<evidence type="ECO:0000313" key="1">
    <source>
        <dbReference type="EMBL" id="REH31165.1"/>
    </source>
</evidence>
<dbReference type="OrthoDB" id="3266223at2"/>
<dbReference type="Proteomes" id="UP000256269">
    <property type="component" value="Unassembled WGS sequence"/>
</dbReference>
<gene>
    <name evidence="1" type="ORF">BCF44_122188</name>
</gene>
<sequence length="195" mass="21465">MECSTTKVPAVRVPHIVEPGRESLGRMLASLEQEITRSGWDQPPRLFTLDRLSDREVGIRPLVAPEASVDPELLLSVAAEDFATPPYRHALPSVLGPSYFGLLISFEGWARVGANVETTDPDRPLADQVGSEECRVLVLRTRAGRELMLRRLRKGHRVVSTAAGPVLRELRALMKVVDAAWDSASGLVPNTRQPQ</sequence>
<accession>A0A3E0GWW8</accession>
<dbReference type="EMBL" id="QUNO01000022">
    <property type="protein sequence ID" value="REH31165.1"/>
    <property type="molecule type" value="Genomic_DNA"/>
</dbReference>
<comment type="caution">
    <text evidence="1">The sequence shown here is derived from an EMBL/GenBank/DDBJ whole genome shotgun (WGS) entry which is preliminary data.</text>
</comment>
<dbReference type="AlphaFoldDB" id="A0A3E0GWW8"/>
<proteinExistence type="predicted"/>
<dbReference type="RefSeq" id="WP_116180976.1">
    <property type="nucleotide sequence ID" value="NZ_CP144376.1"/>
</dbReference>
<evidence type="ECO:0000313" key="2">
    <source>
        <dbReference type="Proteomes" id="UP000256269"/>
    </source>
</evidence>
<name>A0A3E0GWW8_9PSEU</name>
<reference evidence="1 2" key="1">
    <citation type="submission" date="2018-08" db="EMBL/GenBank/DDBJ databases">
        <title>Genomic Encyclopedia of Archaeal and Bacterial Type Strains, Phase II (KMG-II): from individual species to whole genera.</title>
        <authorList>
            <person name="Goeker M."/>
        </authorList>
    </citation>
    <scope>NUCLEOTIDE SEQUENCE [LARGE SCALE GENOMIC DNA]</scope>
    <source>
        <strain evidence="1 2">DSM 45791</strain>
    </source>
</reference>
<organism evidence="1 2">
    <name type="scientific">Kutzneria buriramensis</name>
    <dbReference type="NCBI Taxonomy" id="1045776"/>
    <lineage>
        <taxon>Bacteria</taxon>
        <taxon>Bacillati</taxon>
        <taxon>Actinomycetota</taxon>
        <taxon>Actinomycetes</taxon>
        <taxon>Pseudonocardiales</taxon>
        <taxon>Pseudonocardiaceae</taxon>
        <taxon>Kutzneria</taxon>
    </lineage>
</organism>
<keyword evidence="2" id="KW-1185">Reference proteome</keyword>
<protein>
    <submittedName>
        <fullName evidence="1">Uncharacterized protein</fullName>
    </submittedName>
</protein>